<comment type="similarity">
    <text evidence="1 6 7">Belongs to the universal ribosomal protein uL6 family.</text>
</comment>
<comment type="subunit">
    <text evidence="6">Part of the 50S ribosomal subunit.</text>
</comment>
<dbReference type="SUPFAM" id="SSF56053">
    <property type="entry name" value="Ribosomal protein L6"/>
    <property type="match status" value="2"/>
</dbReference>
<dbReference type="GO" id="GO:0002181">
    <property type="term" value="P:cytoplasmic translation"/>
    <property type="evidence" value="ECO:0007669"/>
    <property type="project" value="TreeGrafter"/>
</dbReference>
<name>A0A1T4WFM0_9BACT</name>
<organism evidence="10 11">
    <name type="scientific">Desulfobaculum bizertense DSM 18034</name>
    <dbReference type="NCBI Taxonomy" id="1121442"/>
    <lineage>
        <taxon>Bacteria</taxon>
        <taxon>Pseudomonadati</taxon>
        <taxon>Thermodesulfobacteriota</taxon>
        <taxon>Desulfovibrionia</taxon>
        <taxon>Desulfovibrionales</taxon>
        <taxon>Desulfovibrionaceae</taxon>
        <taxon>Desulfobaculum</taxon>
    </lineage>
</organism>
<dbReference type="STRING" id="1121442.SAMN02745702_02178"/>
<evidence type="ECO:0000256" key="7">
    <source>
        <dbReference type="RuleBase" id="RU003869"/>
    </source>
</evidence>
<dbReference type="NCBIfam" id="TIGR03654">
    <property type="entry name" value="L6_bact"/>
    <property type="match status" value="1"/>
</dbReference>
<dbReference type="Proteomes" id="UP000189733">
    <property type="component" value="Unassembled WGS sequence"/>
</dbReference>
<dbReference type="InterPro" id="IPR019906">
    <property type="entry name" value="Ribosomal_uL6_bac-type"/>
</dbReference>
<dbReference type="InterPro" id="IPR000702">
    <property type="entry name" value="Ribosomal_uL6-like"/>
</dbReference>
<keyword evidence="11" id="KW-1185">Reference proteome</keyword>
<dbReference type="PANTHER" id="PTHR11655">
    <property type="entry name" value="60S/50S RIBOSOMAL PROTEIN L6/L9"/>
    <property type="match status" value="1"/>
</dbReference>
<keyword evidence="5 6" id="KW-0687">Ribonucleoprotein</keyword>
<accession>A0A1T4WFM0</accession>
<dbReference type="AlphaFoldDB" id="A0A1T4WFM0"/>
<feature type="domain" description="Large ribosomal subunit protein uL6 alpha-beta" evidence="9">
    <location>
        <begin position="90"/>
        <end position="163"/>
    </location>
</feature>
<dbReference type="Gene3D" id="3.90.930.12">
    <property type="entry name" value="Ribosomal protein L6, alpha-beta domain"/>
    <property type="match status" value="2"/>
</dbReference>
<evidence type="ECO:0000259" key="9">
    <source>
        <dbReference type="Pfam" id="PF00347"/>
    </source>
</evidence>
<evidence type="ECO:0000313" key="11">
    <source>
        <dbReference type="Proteomes" id="UP000189733"/>
    </source>
</evidence>
<evidence type="ECO:0000256" key="1">
    <source>
        <dbReference type="ARBA" id="ARBA00009356"/>
    </source>
</evidence>
<reference evidence="10 11" key="1">
    <citation type="submission" date="2017-02" db="EMBL/GenBank/DDBJ databases">
        <authorList>
            <person name="Peterson S.W."/>
        </authorList>
    </citation>
    <scope>NUCLEOTIDE SEQUENCE [LARGE SCALE GENOMIC DNA]</scope>
    <source>
        <strain evidence="10 11">DSM 18034</strain>
    </source>
</reference>
<dbReference type="OrthoDB" id="9805007at2"/>
<dbReference type="FunFam" id="3.90.930.12:FF:000001">
    <property type="entry name" value="50S ribosomal protein L6"/>
    <property type="match status" value="1"/>
</dbReference>
<proteinExistence type="inferred from homology"/>
<dbReference type="InterPro" id="IPR020040">
    <property type="entry name" value="Ribosomal_uL6_a/b-dom"/>
</dbReference>
<dbReference type="InterPro" id="IPR036789">
    <property type="entry name" value="Ribosomal_uL6-like_a/b-dom_sf"/>
</dbReference>
<keyword evidence="3 6" id="KW-0694">RNA-binding</keyword>
<evidence type="ECO:0000256" key="5">
    <source>
        <dbReference type="ARBA" id="ARBA00023274"/>
    </source>
</evidence>
<dbReference type="PIRSF" id="PIRSF002162">
    <property type="entry name" value="Ribosomal_L6"/>
    <property type="match status" value="1"/>
</dbReference>
<dbReference type="PRINTS" id="PR00059">
    <property type="entry name" value="RIBOSOMALL6"/>
</dbReference>
<dbReference type="PANTHER" id="PTHR11655:SF14">
    <property type="entry name" value="LARGE RIBOSOMAL SUBUNIT PROTEIN UL6M"/>
    <property type="match status" value="1"/>
</dbReference>
<keyword evidence="4 6" id="KW-0689">Ribosomal protein</keyword>
<feature type="domain" description="Large ribosomal subunit protein uL6 alpha-beta" evidence="9">
    <location>
        <begin position="12"/>
        <end position="82"/>
    </location>
</feature>
<keyword evidence="2 6" id="KW-0699">rRNA-binding</keyword>
<dbReference type="GO" id="GO:0003735">
    <property type="term" value="F:structural constituent of ribosome"/>
    <property type="evidence" value="ECO:0007669"/>
    <property type="project" value="UniProtKB-UniRule"/>
</dbReference>
<evidence type="ECO:0000256" key="3">
    <source>
        <dbReference type="ARBA" id="ARBA00022884"/>
    </source>
</evidence>
<protein>
    <recommendedName>
        <fullName evidence="6">Large ribosomal subunit protein uL6</fullName>
    </recommendedName>
</protein>
<evidence type="ECO:0000256" key="4">
    <source>
        <dbReference type="ARBA" id="ARBA00022980"/>
    </source>
</evidence>
<evidence type="ECO:0000256" key="6">
    <source>
        <dbReference type="HAMAP-Rule" id="MF_01365"/>
    </source>
</evidence>
<dbReference type="GO" id="GO:0022625">
    <property type="term" value="C:cytosolic large ribosomal subunit"/>
    <property type="evidence" value="ECO:0007669"/>
    <property type="project" value="UniProtKB-UniRule"/>
</dbReference>
<dbReference type="EMBL" id="FUYA01000007">
    <property type="protein sequence ID" value="SKA76124.1"/>
    <property type="molecule type" value="Genomic_DNA"/>
</dbReference>
<dbReference type="HAMAP" id="MF_01365_B">
    <property type="entry name" value="Ribosomal_uL6_B"/>
    <property type="match status" value="1"/>
</dbReference>
<sequence>MSRIGKKPVSLPSGVEVKIGDSQVDVKGPKGSLSTPLHDKIKVQQEGAELLVTRVDDSRVARAQHGLRRSLLANMIEGVTKGYSKGLEVVGVGYRVKVQGKKVVLNVGYSHPVEYALPEGIEAKAEGTKLTISGCDKQMVGEVAAQIRRVRLPEPYKGKGIKYIDEIIRRKAGKSAK</sequence>
<dbReference type="FunFam" id="3.90.930.12:FF:000002">
    <property type="entry name" value="50S ribosomal protein L6"/>
    <property type="match status" value="1"/>
</dbReference>
<dbReference type="GO" id="GO:0019843">
    <property type="term" value="F:rRNA binding"/>
    <property type="evidence" value="ECO:0007669"/>
    <property type="project" value="UniProtKB-UniRule"/>
</dbReference>
<dbReference type="PROSITE" id="PS00525">
    <property type="entry name" value="RIBOSOMAL_L6_1"/>
    <property type="match status" value="1"/>
</dbReference>
<dbReference type="RefSeq" id="WP_078685462.1">
    <property type="nucleotide sequence ID" value="NZ_FUYA01000007.1"/>
</dbReference>
<gene>
    <name evidence="6" type="primary">rplF</name>
    <name evidence="10" type="ORF">SAMN02745702_02178</name>
</gene>
<evidence type="ECO:0000256" key="2">
    <source>
        <dbReference type="ARBA" id="ARBA00022730"/>
    </source>
</evidence>
<evidence type="ECO:0000313" key="10">
    <source>
        <dbReference type="EMBL" id="SKA76124.1"/>
    </source>
</evidence>
<dbReference type="InterPro" id="IPR002358">
    <property type="entry name" value="Ribosomal_uL6_CS"/>
</dbReference>
<comment type="function">
    <text evidence="6 8">This protein binds to the 23S rRNA, and is important in its secondary structure. It is located near the subunit interface in the base of the L7/L12 stalk, and near the tRNA binding site of the peptidyltransferase center.</text>
</comment>
<dbReference type="Pfam" id="PF00347">
    <property type="entry name" value="Ribosomal_L6"/>
    <property type="match status" value="2"/>
</dbReference>
<evidence type="ECO:0000256" key="8">
    <source>
        <dbReference type="RuleBase" id="RU003870"/>
    </source>
</evidence>